<comment type="cofactor">
    <cofactor evidence="1">
        <name>Fe cation</name>
        <dbReference type="ChEBI" id="CHEBI:24875"/>
    </cofactor>
</comment>
<evidence type="ECO:0000256" key="2">
    <source>
        <dbReference type="ARBA" id="ARBA00005830"/>
    </source>
</evidence>
<dbReference type="SUPFAM" id="SSF51197">
    <property type="entry name" value="Clavaminate synthase-like"/>
    <property type="match status" value="1"/>
</dbReference>
<dbReference type="PANTHER" id="PTHR20883">
    <property type="entry name" value="PHYTANOYL-COA DIOXYGENASE DOMAIN CONTAINING 1"/>
    <property type="match status" value="1"/>
</dbReference>
<evidence type="ECO:0000313" key="6">
    <source>
        <dbReference type="EMBL" id="PON25379.1"/>
    </source>
</evidence>
<keyword evidence="6" id="KW-0223">Dioxygenase</keyword>
<protein>
    <submittedName>
        <fullName evidence="6">Phytanoyl-CoA dioxygenase family protein</fullName>
    </submittedName>
</protein>
<keyword evidence="4" id="KW-0408">Iron</keyword>
<dbReference type="GO" id="GO:0051213">
    <property type="term" value="F:dioxygenase activity"/>
    <property type="evidence" value="ECO:0007669"/>
    <property type="project" value="UniProtKB-KW"/>
</dbReference>
<keyword evidence="6" id="KW-0560">Oxidoreductase</keyword>
<dbReference type="STRING" id="398673.A0A2P4ZM58"/>
<evidence type="ECO:0000256" key="3">
    <source>
        <dbReference type="ARBA" id="ARBA00022723"/>
    </source>
</evidence>
<dbReference type="RefSeq" id="XP_018656347.1">
    <property type="nucleotide sequence ID" value="XM_018810454.1"/>
</dbReference>
<sequence length="311" mass="34093">MSNARLHGGSIPNEVGADKRLLSAPKPPDARMQNLIDEVNKHGFVIIRDAFDASTVAAAKAEALRLTNDPKTAGPAGQAGRNNFEGHKTQRMYSLVNKSRVFDAFALHEDVLALNDHFLDAGYLLNSFQSINILPGETAQTLHYDHGFASLERPHKPLGSNKEPNTGGEHQGVMIALDDYTATNGATVIVPDSHNWDSKRIPTMKDTIPVIMPAGSIIYFLSTLWHGGGANTSDKPRLAFTAQYCQPWIRPMENMILAVDWEKLDEIPERLVGMLGYKVGSPFIGFVDGRSPRAAVQKILAKWKGKAESKL</sequence>
<organism evidence="6 7">
    <name type="scientific">Trichoderma gamsii</name>
    <dbReference type="NCBI Taxonomy" id="398673"/>
    <lineage>
        <taxon>Eukaryota</taxon>
        <taxon>Fungi</taxon>
        <taxon>Dikarya</taxon>
        <taxon>Ascomycota</taxon>
        <taxon>Pezizomycotina</taxon>
        <taxon>Sordariomycetes</taxon>
        <taxon>Hypocreomycetidae</taxon>
        <taxon>Hypocreales</taxon>
        <taxon>Hypocreaceae</taxon>
        <taxon>Trichoderma</taxon>
    </lineage>
</organism>
<proteinExistence type="inferred from homology"/>
<comment type="caution">
    <text evidence="6">The sequence shown here is derived from an EMBL/GenBank/DDBJ whole genome shotgun (WGS) entry which is preliminary data.</text>
</comment>
<accession>A0A2P4ZM58</accession>
<evidence type="ECO:0000256" key="4">
    <source>
        <dbReference type="ARBA" id="ARBA00023004"/>
    </source>
</evidence>
<dbReference type="GO" id="GO:0046872">
    <property type="term" value="F:metal ion binding"/>
    <property type="evidence" value="ECO:0007669"/>
    <property type="project" value="UniProtKB-KW"/>
</dbReference>
<name>A0A2P4ZM58_9HYPO</name>
<dbReference type="Pfam" id="PF05721">
    <property type="entry name" value="PhyH"/>
    <property type="match status" value="1"/>
</dbReference>
<dbReference type="Proteomes" id="UP000054821">
    <property type="component" value="Unassembled WGS sequence"/>
</dbReference>
<comment type="similarity">
    <text evidence="2">Belongs to the PhyH family.</text>
</comment>
<feature type="region of interest" description="Disordered" evidence="5">
    <location>
        <begin position="1"/>
        <end position="29"/>
    </location>
</feature>
<evidence type="ECO:0000256" key="5">
    <source>
        <dbReference type="SAM" id="MobiDB-lite"/>
    </source>
</evidence>
<evidence type="ECO:0000256" key="1">
    <source>
        <dbReference type="ARBA" id="ARBA00001962"/>
    </source>
</evidence>
<dbReference type="Gene3D" id="2.60.120.620">
    <property type="entry name" value="q2cbj1_9rhob like domain"/>
    <property type="match status" value="1"/>
</dbReference>
<keyword evidence="3" id="KW-0479">Metal-binding</keyword>
<dbReference type="InterPro" id="IPR008775">
    <property type="entry name" value="Phytyl_CoA_dOase-like"/>
</dbReference>
<gene>
    <name evidence="6" type="ORF">TGAM01_v205673</name>
</gene>
<evidence type="ECO:0000313" key="7">
    <source>
        <dbReference type="Proteomes" id="UP000054821"/>
    </source>
</evidence>
<dbReference type="EMBL" id="JPDN02000018">
    <property type="protein sequence ID" value="PON25379.1"/>
    <property type="molecule type" value="Genomic_DNA"/>
</dbReference>
<dbReference type="GeneID" id="29990537"/>
<dbReference type="PANTHER" id="PTHR20883:SF15">
    <property type="entry name" value="PHYTANOYL-COA DIOXYGENASE DOMAIN-CONTAINING PROTEIN 1"/>
    <property type="match status" value="1"/>
</dbReference>
<reference evidence="6 7" key="1">
    <citation type="journal article" date="2016" name="Genome Announc.">
        <title>Draft Whole-Genome Sequence of Trichoderma gamsii T6085, a Promising Biocontrol Agent of Fusarium Head Blight on Wheat.</title>
        <authorList>
            <person name="Baroncelli R."/>
            <person name="Zapparata A."/>
            <person name="Piaggeschi G."/>
            <person name="Sarrocco S."/>
            <person name="Vannacci G."/>
        </authorList>
    </citation>
    <scope>NUCLEOTIDE SEQUENCE [LARGE SCALE GENOMIC DNA]</scope>
    <source>
        <strain evidence="6 7">T6085</strain>
    </source>
</reference>
<dbReference type="AlphaFoldDB" id="A0A2P4ZM58"/>
<keyword evidence="7" id="KW-1185">Reference proteome</keyword>